<sequence>MESAPKLSTPEEELAYLREQVVRKEAELASGGTRVEREHLVSEQLRAHHAAPVKVLAPEMRMSESQMKTTATNIMAELNLGDSEQTVAKLQKTMEEKGIKNALSVAEKLHNPHVEDDFHRYLVRYVSSGLPVMGADEKAPRFVALKMTLYEIALPGPKAEELNARAKTLKELISAMEQFYAGLLSVEDASKGEPPYFALELAVPANSPELQFYVSVPNTKANLFEKQLLAIFPDAHLVPQPFDYNIFVSGGTSLASTAHFAENASLPLKDYTDFDYDPLNAITNAFAKIENTGEGAALQIIVEPRGERHVKHYRKILQALRKGEKKRDAFNTPETALGKLLHDFGHILFSNKPKDEEKGKQAETRQIEANKNFIEQVERKITSPIVGATIRLTASSQDARKAGQVLGELESAFNQFANTGGNHLEFKRHEAGRWSRNIFEDFSFRLPDIAALPMSLRELTTIYHFPPSGIESSPHLKQARFTHAPAPLTLLQPPAGGGALLGINNYRGRETRAYLDAEDRLRHLYIIGQTGTGKTGLMKSMIIEDIKSGNGCCFIDPHGSDIIDILAAVPPERYEDVIYFDPADLSRPFGLNFLEYDPSRPEQKTFIVNELFMIFRRLYGDVPESMGPAFEQYFRNATLLVMEDPSSGSTMLDIARVLSNSEFRAQKLTKSLNPIVNQFWNDIATKAGGEASLENIVPYITNKFDDFTANDFIRPIVGQQESSFNFRDVIDSKKILLINLSKGRLGERNANLLGLILVGKIFMAALSRADIRQPADRESYPPFYLYIDEFQNVTTDSIPGILSEARKYKLALSVAHQFLHQIEEKTRNAVFGNVGNMVVFRVGEEDAEFFAKQFAPVFEALDFVNLEFRNAYVKILATGVPQKAFDLKTPDLLPGNPAQVDDLIHLSSLTYGRDRATVETMIRERYLSH</sequence>
<reference evidence="4 5" key="1">
    <citation type="journal article" date="2016" name="Nat. Commun.">
        <title>Thousands of microbial genomes shed light on interconnected biogeochemical processes in an aquifer system.</title>
        <authorList>
            <person name="Anantharaman K."/>
            <person name="Brown C.T."/>
            <person name="Hug L.A."/>
            <person name="Sharon I."/>
            <person name="Castelle C.J."/>
            <person name="Probst A.J."/>
            <person name="Thomas B.C."/>
            <person name="Singh A."/>
            <person name="Wilkins M.J."/>
            <person name="Karaoz U."/>
            <person name="Brodie E.L."/>
            <person name="Williams K.H."/>
            <person name="Hubbard S.S."/>
            <person name="Banfield J.F."/>
        </authorList>
    </citation>
    <scope>NUCLEOTIDE SEQUENCE [LARGE SCALE GENOMIC DNA]</scope>
</reference>
<evidence type="ECO:0000259" key="2">
    <source>
        <dbReference type="Pfam" id="PF12696"/>
    </source>
</evidence>
<dbReference type="Proteomes" id="UP000178815">
    <property type="component" value="Unassembled WGS sequence"/>
</dbReference>
<proteinExistence type="predicted"/>
<comment type="caution">
    <text evidence="4">The sequence shown here is derived from an EMBL/GenBank/DDBJ whole genome shotgun (WGS) entry which is preliminary data.</text>
</comment>
<dbReference type="InterPro" id="IPR027417">
    <property type="entry name" value="P-loop_NTPase"/>
</dbReference>
<dbReference type="Gene3D" id="3.40.50.300">
    <property type="entry name" value="P-loop containing nucleotide triphosphate hydrolases"/>
    <property type="match status" value="2"/>
</dbReference>
<dbReference type="Pfam" id="PF26449">
    <property type="entry name" value="DUF8128"/>
    <property type="match status" value="1"/>
</dbReference>
<dbReference type="PANTHER" id="PTHR30121:SF6">
    <property type="entry name" value="SLR6007 PROTEIN"/>
    <property type="match status" value="1"/>
</dbReference>
<dbReference type="Pfam" id="PF12696">
    <property type="entry name" value="TraG-D_C"/>
    <property type="match status" value="1"/>
</dbReference>
<name>A0A1F6CJ08_9BACT</name>
<feature type="domain" description="DUF8128" evidence="3">
    <location>
        <begin position="160"/>
        <end position="420"/>
    </location>
</feature>
<gene>
    <name evidence="4" type="ORF">A2678_00590</name>
</gene>
<dbReference type="SUPFAM" id="SSF52540">
    <property type="entry name" value="P-loop containing nucleoside triphosphate hydrolases"/>
    <property type="match status" value="1"/>
</dbReference>
<protein>
    <recommendedName>
        <fullName evidence="6">TraD/TraG TraM recognition site domain-containing protein</fullName>
    </recommendedName>
</protein>
<dbReference type="InterPro" id="IPR058441">
    <property type="entry name" value="DUF8128"/>
</dbReference>
<feature type="domain" description="TraD/TraG TraM recognition site" evidence="2">
    <location>
        <begin position="782"/>
        <end position="853"/>
    </location>
</feature>
<dbReference type="EMBL" id="MFKU01000002">
    <property type="protein sequence ID" value="OGG49244.1"/>
    <property type="molecule type" value="Genomic_DNA"/>
</dbReference>
<evidence type="ECO:0000259" key="1">
    <source>
        <dbReference type="Pfam" id="PF01935"/>
    </source>
</evidence>
<evidence type="ECO:0000259" key="3">
    <source>
        <dbReference type="Pfam" id="PF26449"/>
    </source>
</evidence>
<dbReference type="InterPro" id="IPR051162">
    <property type="entry name" value="T4SS_component"/>
</dbReference>
<dbReference type="PANTHER" id="PTHR30121">
    <property type="entry name" value="UNCHARACTERIZED PROTEIN YJGR-RELATED"/>
    <property type="match status" value="1"/>
</dbReference>
<accession>A0A1F6CJ08</accession>
<dbReference type="Pfam" id="PF01935">
    <property type="entry name" value="DUF87"/>
    <property type="match status" value="1"/>
</dbReference>
<organism evidence="4 5">
    <name type="scientific">Candidatus Kaiserbacteria bacterium RIFCSPHIGHO2_01_FULL_53_31</name>
    <dbReference type="NCBI Taxonomy" id="1798481"/>
    <lineage>
        <taxon>Bacteria</taxon>
        <taxon>Candidatus Kaiseribacteriota</taxon>
    </lineage>
</organism>
<dbReference type="CDD" id="cd01127">
    <property type="entry name" value="TrwB_TraG_TraD_VirD4"/>
    <property type="match status" value="1"/>
</dbReference>
<dbReference type="STRING" id="1798481.A2678_00590"/>
<dbReference type="AlphaFoldDB" id="A0A1F6CJ08"/>
<evidence type="ECO:0000313" key="5">
    <source>
        <dbReference type="Proteomes" id="UP000178815"/>
    </source>
</evidence>
<evidence type="ECO:0008006" key="6">
    <source>
        <dbReference type="Google" id="ProtNLM"/>
    </source>
</evidence>
<dbReference type="InterPro" id="IPR032689">
    <property type="entry name" value="TraG-D_C"/>
</dbReference>
<feature type="domain" description="Helicase HerA central" evidence="1">
    <location>
        <begin position="508"/>
        <end position="584"/>
    </location>
</feature>
<evidence type="ECO:0000313" key="4">
    <source>
        <dbReference type="EMBL" id="OGG49244.1"/>
    </source>
</evidence>
<dbReference type="InterPro" id="IPR002789">
    <property type="entry name" value="HerA_central"/>
</dbReference>